<organism evidence="15 16">
    <name type="scientific">Ruthenibacterium intestinale</name>
    <dbReference type="NCBI Taxonomy" id="3133163"/>
    <lineage>
        <taxon>Bacteria</taxon>
        <taxon>Bacillati</taxon>
        <taxon>Bacillota</taxon>
        <taxon>Clostridia</taxon>
        <taxon>Eubacteriales</taxon>
        <taxon>Oscillospiraceae</taxon>
        <taxon>Ruthenibacterium</taxon>
    </lineage>
</organism>
<dbReference type="EC" id="3.6.4.12" evidence="15"/>
<keyword evidence="1" id="KW-0004">4Fe-4S</keyword>
<keyword evidence="5 15" id="KW-0378">Hydrolase</keyword>
<comment type="caution">
    <text evidence="15">The sequence shown here is derived from an EMBL/GenBank/DDBJ whole genome shotgun (WGS) entry which is preliminary data.</text>
</comment>
<keyword evidence="3" id="KW-0547">Nucleotide-binding</keyword>
<dbReference type="InterPro" id="IPR006554">
    <property type="entry name" value="Helicase-like_DEXD_c2"/>
</dbReference>
<keyword evidence="4" id="KW-0227">DNA damage</keyword>
<evidence type="ECO:0000256" key="7">
    <source>
        <dbReference type="ARBA" id="ARBA00022840"/>
    </source>
</evidence>
<dbReference type="Proteomes" id="UP001477672">
    <property type="component" value="Unassembled WGS sequence"/>
</dbReference>
<evidence type="ECO:0000256" key="12">
    <source>
        <dbReference type="ARBA" id="ARBA00023235"/>
    </source>
</evidence>
<keyword evidence="12" id="KW-0413">Isomerase</keyword>
<dbReference type="InterPro" id="IPR006555">
    <property type="entry name" value="ATP-dep_Helicase_C"/>
</dbReference>
<dbReference type="Gene3D" id="1.10.275.40">
    <property type="match status" value="1"/>
</dbReference>
<sequence length="779" mass="89034">MEEVRLSVRSLIEFVLRCGSIDSRFSGFDRANEGSRIHRKLQKAAGQQYHAEVFFRSSRQVDGIHYLLEGRADGVIEEEEFYVVDEIKTTTAPTELLTEDFNPMHWAQAKCYGTFLCEEKQLAGVMIQLTYYQVDTSEIVRHRRYFSKTQLQDFLADTLHLYTPWAKMEQQWRIQRNESLKSLTFPFSDYRPGQYRLARAVYLTICEKSRLFAAAPTGIGKTMSTLFPALKALGEEHGERIFYLTAKTITRQAAEDALHRLRDHSPGLHVKTLTLTAKDKICPMENRECTPEACPLANGYYDRINGALFRFLSCEDAFTRENILSFAQENALCPFELALDLSNWCDCIICDYNYLFDPVVSLKRFFTDGGDFIFLVDEAHNLVDRARSMYSARLCKSDFWEAKKALGKGGGKLKSALLKLNREWISLRQQIQESEERFLLCKEGKVEIARALPAFSSAAEEWLEEHREGALHDTILQLYFDVCFFLKIWELYDEHFTSLLTLSGTEISLELLCLDSSIFLDESMKLGRASILFSATLTPVDYFIQTLGGGDDSKRILLESPFPKENLCLLSADSISTKYADRHASIDAVCEMIATCAEAHRGNYFIFFPSHRYLAEVCERFQSLFPHLNVIAQQPSMEESEKEAFLSHFTAESSFLGFCVLGGIFSEGIDLPGKRLVGCVIVGVGLPQIGARQDALRLYYEETLGEGFAYAYQYPGMNKVLQAAGRVIRTETDRGVLLLIDTRYRTSNYRKLFPSHWSEMQSIHSKESLKESLNRFWSL</sequence>
<reference evidence="15 16" key="1">
    <citation type="submission" date="2024-03" db="EMBL/GenBank/DDBJ databases">
        <title>Human intestinal bacterial collection.</title>
        <authorList>
            <person name="Pauvert C."/>
            <person name="Hitch T.C.A."/>
            <person name="Clavel T."/>
        </authorList>
    </citation>
    <scope>NUCLEOTIDE SEQUENCE [LARGE SCALE GENOMIC DNA]</scope>
    <source>
        <strain evidence="15 16">CLA-JM-H11</strain>
    </source>
</reference>
<evidence type="ECO:0000256" key="10">
    <source>
        <dbReference type="ARBA" id="ARBA00023125"/>
    </source>
</evidence>
<dbReference type="InterPro" id="IPR014013">
    <property type="entry name" value="Helic_SF1/SF2_ATP-bd_DinG/Rad3"/>
</dbReference>
<keyword evidence="2" id="KW-0479">Metal-binding</keyword>
<dbReference type="InterPro" id="IPR027417">
    <property type="entry name" value="P-loop_NTPase"/>
</dbReference>
<dbReference type="Pfam" id="PF00270">
    <property type="entry name" value="DEAD"/>
    <property type="match status" value="1"/>
</dbReference>
<dbReference type="GO" id="GO:0016787">
    <property type="term" value="F:hydrolase activity"/>
    <property type="evidence" value="ECO:0007669"/>
    <property type="project" value="UniProtKB-KW"/>
</dbReference>
<dbReference type="InterPro" id="IPR010614">
    <property type="entry name" value="RAD3-like_helicase_DEAD"/>
</dbReference>
<dbReference type="Pfam" id="PF06733">
    <property type="entry name" value="DEAD_2"/>
    <property type="match status" value="1"/>
</dbReference>
<dbReference type="InterPro" id="IPR042493">
    <property type="entry name" value="XPD_DNA_FeS"/>
</dbReference>
<comment type="similarity">
    <text evidence="13">Belongs to the helicase family. DinG subfamily.</text>
</comment>
<evidence type="ECO:0000256" key="4">
    <source>
        <dbReference type="ARBA" id="ARBA00022763"/>
    </source>
</evidence>
<dbReference type="SMART" id="SM00491">
    <property type="entry name" value="HELICc2"/>
    <property type="match status" value="1"/>
</dbReference>
<proteinExistence type="inferred from homology"/>
<dbReference type="GO" id="GO:0003678">
    <property type="term" value="F:DNA helicase activity"/>
    <property type="evidence" value="ECO:0007669"/>
    <property type="project" value="UniProtKB-EC"/>
</dbReference>
<dbReference type="EMBL" id="JBBMFA010000113">
    <property type="protein sequence ID" value="MEQ2521713.1"/>
    <property type="molecule type" value="Genomic_DNA"/>
</dbReference>
<dbReference type="PROSITE" id="PS51193">
    <property type="entry name" value="HELICASE_ATP_BIND_2"/>
    <property type="match status" value="1"/>
</dbReference>
<keyword evidence="8" id="KW-0408">Iron</keyword>
<dbReference type="InterPro" id="IPR045028">
    <property type="entry name" value="DinG/Rad3-like"/>
</dbReference>
<evidence type="ECO:0000259" key="14">
    <source>
        <dbReference type="PROSITE" id="PS51193"/>
    </source>
</evidence>
<accession>A0ABV1GJK8</accession>
<dbReference type="SUPFAM" id="SSF52540">
    <property type="entry name" value="P-loop containing nucleoside triphosphate hydrolases"/>
    <property type="match status" value="2"/>
</dbReference>
<evidence type="ECO:0000256" key="8">
    <source>
        <dbReference type="ARBA" id="ARBA00023004"/>
    </source>
</evidence>
<feature type="domain" description="Helicase ATP-binding" evidence="14">
    <location>
        <begin position="180"/>
        <end position="434"/>
    </location>
</feature>
<evidence type="ECO:0000256" key="5">
    <source>
        <dbReference type="ARBA" id="ARBA00022801"/>
    </source>
</evidence>
<evidence type="ECO:0000256" key="3">
    <source>
        <dbReference type="ARBA" id="ARBA00022741"/>
    </source>
</evidence>
<dbReference type="InterPro" id="IPR011604">
    <property type="entry name" value="PDDEXK-like_dom_sf"/>
</dbReference>
<keyword evidence="6 15" id="KW-0347">Helicase</keyword>
<protein>
    <submittedName>
        <fullName evidence="15">ATP-dependent DNA helicase</fullName>
        <ecNumber evidence="15">3.6.4.12</ecNumber>
    </submittedName>
</protein>
<evidence type="ECO:0000256" key="13">
    <source>
        <dbReference type="ARBA" id="ARBA00038058"/>
    </source>
</evidence>
<keyword evidence="9" id="KW-0411">Iron-sulfur</keyword>
<dbReference type="Pfam" id="PF13307">
    <property type="entry name" value="Helicase_C_2"/>
    <property type="match status" value="1"/>
</dbReference>
<dbReference type="PANTHER" id="PTHR11472">
    <property type="entry name" value="DNA REPAIR DEAD HELICASE RAD3/XP-D SUBFAMILY MEMBER"/>
    <property type="match status" value="1"/>
</dbReference>
<keyword evidence="7" id="KW-0067">ATP-binding</keyword>
<gene>
    <name evidence="15" type="ORF">WMO24_14950</name>
</gene>
<evidence type="ECO:0000256" key="9">
    <source>
        <dbReference type="ARBA" id="ARBA00023014"/>
    </source>
</evidence>
<dbReference type="Gene3D" id="1.10.30.20">
    <property type="entry name" value="Bacterial XPD DNA helicase, FeS cluster domain"/>
    <property type="match status" value="1"/>
</dbReference>
<evidence type="ECO:0000256" key="1">
    <source>
        <dbReference type="ARBA" id="ARBA00022485"/>
    </source>
</evidence>
<keyword evidence="11" id="KW-0234">DNA repair</keyword>
<name>A0ABV1GJK8_9FIRM</name>
<evidence type="ECO:0000313" key="15">
    <source>
        <dbReference type="EMBL" id="MEQ2521713.1"/>
    </source>
</evidence>
<dbReference type="Gene3D" id="3.40.50.300">
    <property type="entry name" value="P-loop containing nucleotide triphosphate hydrolases"/>
    <property type="match status" value="2"/>
</dbReference>
<dbReference type="RefSeq" id="WP_349217183.1">
    <property type="nucleotide sequence ID" value="NZ_JBBMFA010000113.1"/>
</dbReference>
<dbReference type="InterPro" id="IPR011545">
    <property type="entry name" value="DEAD/DEAH_box_helicase_dom"/>
</dbReference>
<dbReference type="SMART" id="SM00488">
    <property type="entry name" value="DEXDc2"/>
    <property type="match status" value="1"/>
</dbReference>
<evidence type="ECO:0000256" key="11">
    <source>
        <dbReference type="ARBA" id="ARBA00023204"/>
    </source>
</evidence>
<evidence type="ECO:0000313" key="16">
    <source>
        <dbReference type="Proteomes" id="UP001477672"/>
    </source>
</evidence>
<keyword evidence="16" id="KW-1185">Reference proteome</keyword>
<keyword evidence="10" id="KW-0238">DNA-binding</keyword>
<evidence type="ECO:0000256" key="2">
    <source>
        <dbReference type="ARBA" id="ARBA00022723"/>
    </source>
</evidence>
<dbReference type="Gene3D" id="3.90.320.10">
    <property type="match status" value="1"/>
</dbReference>
<evidence type="ECO:0000256" key="6">
    <source>
        <dbReference type="ARBA" id="ARBA00022806"/>
    </source>
</evidence>
<dbReference type="PANTHER" id="PTHR11472:SF34">
    <property type="entry name" value="REGULATOR OF TELOMERE ELONGATION HELICASE 1"/>
    <property type="match status" value="1"/>
</dbReference>